<organism evidence="4 5">
    <name type="scientific">Tateyamaria omphalii</name>
    <dbReference type="NCBI Taxonomy" id="299262"/>
    <lineage>
        <taxon>Bacteria</taxon>
        <taxon>Pseudomonadati</taxon>
        <taxon>Pseudomonadota</taxon>
        <taxon>Alphaproteobacteria</taxon>
        <taxon>Rhodobacterales</taxon>
        <taxon>Roseobacteraceae</taxon>
        <taxon>Tateyamaria</taxon>
    </lineage>
</organism>
<comment type="pathway">
    <text evidence="1">Cofactor biosynthesis; adenosylcobalamin biosynthesis.</text>
</comment>
<keyword evidence="2" id="KW-0169">Cobalamin biosynthesis</keyword>
<dbReference type="PROSITE" id="PS51014">
    <property type="entry name" value="COBK_CBIJ"/>
    <property type="match status" value="1"/>
</dbReference>
<dbReference type="KEGG" id="tom:BWR18_08175"/>
<dbReference type="Pfam" id="PF02571">
    <property type="entry name" value="CbiJ"/>
    <property type="match status" value="1"/>
</dbReference>
<accession>A0A1P8MUI5</accession>
<dbReference type="GO" id="GO:0009236">
    <property type="term" value="P:cobalamin biosynthetic process"/>
    <property type="evidence" value="ECO:0007669"/>
    <property type="project" value="UniProtKB-UniPathway"/>
</dbReference>
<reference evidence="4 5" key="1">
    <citation type="submission" date="2017-01" db="EMBL/GenBank/DDBJ databases">
        <title>Complete genome of Tateyamaria omphalii DOK1-4 isolated from seawater in Dokdo.</title>
        <authorList>
            <person name="Kim J.H."/>
            <person name="Chi W.-J."/>
        </authorList>
    </citation>
    <scope>NUCLEOTIDE SEQUENCE [LARGE SCALE GENOMIC DNA]</scope>
    <source>
        <strain evidence="4 5">DOK1-4</strain>
    </source>
</reference>
<dbReference type="Proteomes" id="UP000186336">
    <property type="component" value="Chromosome"/>
</dbReference>
<evidence type="ECO:0008006" key="6">
    <source>
        <dbReference type="Google" id="ProtNLM"/>
    </source>
</evidence>
<keyword evidence="5" id="KW-1185">Reference proteome</keyword>
<evidence type="ECO:0000256" key="1">
    <source>
        <dbReference type="ARBA" id="ARBA00004953"/>
    </source>
</evidence>
<evidence type="ECO:0000313" key="4">
    <source>
        <dbReference type="EMBL" id="APX11662.1"/>
    </source>
</evidence>
<dbReference type="STRING" id="299262.BWR18_08175"/>
<protein>
    <recommendedName>
        <fullName evidence="6">Cobalt-precorrin-6A reductase</fullName>
    </recommendedName>
</protein>
<gene>
    <name evidence="4" type="ORF">BWR18_08175</name>
</gene>
<dbReference type="EMBL" id="CP019312">
    <property type="protein sequence ID" value="APX11662.1"/>
    <property type="molecule type" value="Genomic_DNA"/>
</dbReference>
<dbReference type="InterPro" id="IPR003723">
    <property type="entry name" value="Precorrin-6x_reduct"/>
</dbReference>
<sequence length="227" mass="24179">MARLLILGGSAMTDPALVALTGAGHDVSVYWSRAPGSSDVSCATRLRGGLLGAEGIVDTTHPFDDTVRSIAMRLAPHLPRVRLRRPGWTATSDDRWQHVTTLPDAVAALPAGARVFAASGRDSAEVLTHHDGPVFLRQLQRHDHAAPDGCTYVFGSGPFDVDDEMALFRDLRIDVVLARNIGGTSSFPKLAAARALNMPVVLIDPPDSGFGVQVGDTDALLDWVGRL</sequence>
<dbReference type="PANTHER" id="PTHR36925">
    <property type="entry name" value="COBALT-PRECORRIN-6A REDUCTASE"/>
    <property type="match status" value="1"/>
</dbReference>
<evidence type="ECO:0000313" key="5">
    <source>
        <dbReference type="Proteomes" id="UP000186336"/>
    </source>
</evidence>
<dbReference type="OrthoDB" id="5183775at2"/>
<keyword evidence="3" id="KW-0560">Oxidoreductase</keyword>
<dbReference type="RefSeq" id="WP_076627523.1">
    <property type="nucleotide sequence ID" value="NZ_CP019312.1"/>
</dbReference>
<dbReference type="GO" id="GO:0016994">
    <property type="term" value="F:precorrin-6A reductase activity"/>
    <property type="evidence" value="ECO:0007669"/>
    <property type="project" value="InterPro"/>
</dbReference>
<dbReference type="UniPathway" id="UPA00148"/>
<evidence type="ECO:0000256" key="3">
    <source>
        <dbReference type="ARBA" id="ARBA00023002"/>
    </source>
</evidence>
<name>A0A1P8MUI5_9RHOB</name>
<dbReference type="AlphaFoldDB" id="A0A1P8MUI5"/>
<dbReference type="PANTHER" id="PTHR36925:SF1">
    <property type="entry name" value="COBALT-PRECORRIN-6A REDUCTASE"/>
    <property type="match status" value="1"/>
</dbReference>
<proteinExistence type="predicted"/>
<evidence type="ECO:0000256" key="2">
    <source>
        <dbReference type="ARBA" id="ARBA00022573"/>
    </source>
</evidence>